<comment type="caution">
    <text evidence="2">The sequence shown here is derived from an EMBL/GenBank/DDBJ whole genome shotgun (WGS) entry which is preliminary data.</text>
</comment>
<reference evidence="2 3" key="1">
    <citation type="submission" date="2017-07" db="EMBL/GenBank/DDBJ databases">
        <title>A draft genome sequence of Gluconacetobacter entanii LTH 4560.</title>
        <authorList>
            <person name="Skraban J."/>
            <person name="Cleenwerck I."/>
            <person name="Vandamme P."/>
            <person name="Trcek J."/>
        </authorList>
    </citation>
    <scope>NUCLEOTIDE SEQUENCE [LARGE SCALE GENOMIC DNA]</scope>
    <source>
        <strain evidence="2 3">LTH 4560</strain>
    </source>
</reference>
<feature type="transmembrane region" description="Helical" evidence="1">
    <location>
        <begin position="182"/>
        <end position="204"/>
    </location>
</feature>
<evidence type="ECO:0000313" key="2">
    <source>
        <dbReference type="EMBL" id="PYD64733.1"/>
    </source>
</evidence>
<dbReference type="Proteomes" id="UP000248301">
    <property type="component" value="Unassembled WGS sequence"/>
</dbReference>
<sequence length="322" mass="33165">MVMGALAVGMQGLLLSGMHLALMVLMAPVCARFIQWCRQRMTGVAGPPALLSRWRMIARAWSCPGMRAASGARVTALAPWGALVMALVAVLLVPSFSLGMAGEEGSDLLTGVVLLFGAGGVLCLVGLASGQGREGRMAAMLLVGMMLLVPALVVAVAVPEMATPGSTVAGLVRFMRMAQDSAGIRGPLALAGGAFILVGVDRVAAGSGRAFDGMTDNLAGPDRAIMLFVRDLVALAWITLGGDLLWPDAIVIPDAAGSPHLFVAMLVAIALWGARTLWLCGVVACLRTFVMASGQVARLRAGLALLCGCLAIVLLFAGREFG</sequence>
<keyword evidence="1" id="KW-0812">Transmembrane</keyword>
<feature type="transmembrane region" description="Helical" evidence="1">
    <location>
        <begin position="76"/>
        <end position="96"/>
    </location>
</feature>
<proteinExistence type="predicted"/>
<name>A0A318Q7F0_9PROT</name>
<feature type="transmembrane region" description="Helical" evidence="1">
    <location>
        <begin position="12"/>
        <end position="34"/>
    </location>
</feature>
<dbReference type="AlphaFoldDB" id="A0A318Q7F0"/>
<feature type="transmembrane region" description="Helical" evidence="1">
    <location>
        <begin position="108"/>
        <end position="127"/>
    </location>
</feature>
<keyword evidence="1" id="KW-1133">Transmembrane helix</keyword>
<feature type="transmembrane region" description="Helical" evidence="1">
    <location>
        <begin position="262"/>
        <end position="286"/>
    </location>
</feature>
<feature type="transmembrane region" description="Helical" evidence="1">
    <location>
        <begin position="298"/>
        <end position="317"/>
    </location>
</feature>
<dbReference type="EMBL" id="NKUF01000001">
    <property type="protein sequence ID" value="PYD64733.1"/>
    <property type="molecule type" value="Genomic_DNA"/>
</dbReference>
<accession>A0A318Q7F0</accession>
<evidence type="ECO:0000256" key="1">
    <source>
        <dbReference type="SAM" id="Phobius"/>
    </source>
</evidence>
<protein>
    <submittedName>
        <fullName evidence="2">Uncharacterized protein</fullName>
    </submittedName>
</protein>
<organism evidence="2 3">
    <name type="scientific">Gluconacetobacter entanii</name>
    <dbReference type="NCBI Taxonomy" id="108528"/>
    <lineage>
        <taxon>Bacteria</taxon>
        <taxon>Pseudomonadati</taxon>
        <taxon>Pseudomonadota</taxon>
        <taxon>Alphaproteobacteria</taxon>
        <taxon>Acetobacterales</taxon>
        <taxon>Acetobacteraceae</taxon>
        <taxon>Gluconacetobacter</taxon>
    </lineage>
</organism>
<feature type="transmembrane region" description="Helical" evidence="1">
    <location>
        <begin position="139"/>
        <end position="162"/>
    </location>
</feature>
<gene>
    <name evidence="2" type="ORF">CFR72_00860</name>
</gene>
<keyword evidence="1" id="KW-0472">Membrane</keyword>
<feature type="transmembrane region" description="Helical" evidence="1">
    <location>
        <begin position="224"/>
        <end position="242"/>
    </location>
</feature>
<evidence type="ECO:0000313" key="3">
    <source>
        <dbReference type="Proteomes" id="UP000248301"/>
    </source>
</evidence>